<evidence type="ECO:0000256" key="2">
    <source>
        <dbReference type="ARBA" id="ARBA00023015"/>
    </source>
</evidence>
<dbReference type="GO" id="GO:0003700">
    <property type="term" value="F:DNA-binding transcription factor activity"/>
    <property type="evidence" value="ECO:0007669"/>
    <property type="project" value="InterPro"/>
</dbReference>
<sequence>MELKWLEDVLSLSTTLSFSRSARERNITQSALSRRVKQLEEWLGLPLFDRSSYPICLTEAGRTFLPRAQEILKQVRGARLEMRQLHEDASETLTFATLNTLSLTYFPGLIRRIEDRLGPLKTRFCDQRASFDGNVGLLNHGECDFLLTYAHPAVLPELDAERFLYRHLGTEQAIPVSIPDGRGEPLHPFRSGEAPVRLLSYGNCSFFARRLALLFAERPTPLVTVYENPMSVGLKAMVLAGRGVAWVPESLVGEELRNGQLVPAADPSWYIAAEIRLYRARQQGRPAVEQFWAAALGDSQPPSLPDDSARPASGRRDYARPASAGSDSRKPRSAAASMSVSRA</sequence>
<dbReference type="InterPro" id="IPR036388">
    <property type="entry name" value="WH-like_DNA-bd_sf"/>
</dbReference>
<dbReference type="Proteomes" id="UP000190130">
    <property type="component" value="Unassembled WGS sequence"/>
</dbReference>
<dbReference type="Gene3D" id="3.40.190.10">
    <property type="entry name" value="Periplasmic binding protein-like II"/>
    <property type="match status" value="2"/>
</dbReference>
<dbReference type="OrthoDB" id="528082at2"/>
<organism evidence="7 8">
    <name type="scientific">Bosea thiooxidans</name>
    <dbReference type="NCBI Taxonomy" id="53254"/>
    <lineage>
        <taxon>Bacteria</taxon>
        <taxon>Pseudomonadati</taxon>
        <taxon>Pseudomonadota</taxon>
        <taxon>Alphaproteobacteria</taxon>
        <taxon>Hyphomicrobiales</taxon>
        <taxon>Boseaceae</taxon>
        <taxon>Bosea</taxon>
    </lineage>
</organism>
<dbReference type="RefSeq" id="WP_079591398.1">
    <property type="nucleotide sequence ID" value="NZ_FUYX01000004.1"/>
</dbReference>
<dbReference type="PANTHER" id="PTHR30126">
    <property type="entry name" value="HTH-TYPE TRANSCRIPTIONAL REGULATOR"/>
    <property type="match status" value="1"/>
</dbReference>
<dbReference type="PROSITE" id="PS50931">
    <property type="entry name" value="HTH_LYSR"/>
    <property type="match status" value="1"/>
</dbReference>
<dbReference type="InterPro" id="IPR036390">
    <property type="entry name" value="WH_DNA-bd_sf"/>
</dbReference>
<reference evidence="7 8" key="1">
    <citation type="submission" date="2017-02" db="EMBL/GenBank/DDBJ databases">
        <authorList>
            <person name="Peterson S.W."/>
        </authorList>
    </citation>
    <scope>NUCLEOTIDE SEQUENCE [LARGE SCALE GENOMIC DNA]</scope>
    <source>
        <strain evidence="7 8">DSM 9653</strain>
    </source>
</reference>
<accession>A0A1T5DGU7</accession>
<dbReference type="AlphaFoldDB" id="A0A1T5DGU7"/>
<keyword evidence="3 7" id="KW-0238">DNA-binding</keyword>
<dbReference type="InterPro" id="IPR000847">
    <property type="entry name" value="LysR_HTH_N"/>
</dbReference>
<dbReference type="GO" id="GO:0000976">
    <property type="term" value="F:transcription cis-regulatory region binding"/>
    <property type="evidence" value="ECO:0007669"/>
    <property type="project" value="TreeGrafter"/>
</dbReference>
<dbReference type="SUPFAM" id="SSF53850">
    <property type="entry name" value="Periplasmic binding protein-like II"/>
    <property type="match status" value="1"/>
</dbReference>
<dbReference type="PRINTS" id="PR00039">
    <property type="entry name" value="HTHLYSR"/>
</dbReference>
<dbReference type="Pfam" id="PF03466">
    <property type="entry name" value="LysR_substrate"/>
    <property type="match status" value="1"/>
</dbReference>
<name>A0A1T5DGU7_9HYPH</name>
<dbReference type="EMBL" id="FUYX01000004">
    <property type="protein sequence ID" value="SKB70710.1"/>
    <property type="molecule type" value="Genomic_DNA"/>
</dbReference>
<evidence type="ECO:0000256" key="1">
    <source>
        <dbReference type="ARBA" id="ARBA00009437"/>
    </source>
</evidence>
<evidence type="ECO:0000313" key="7">
    <source>
        <dbReference type="EMBL" id="SKB70710.1"/>
    </source>
</evidence>
<dbReference type="CDD" id="cd05466">
    <property type="entry name" value="PBP2_LTTR_substrate"/>
    <property type="match status" value="1"/>
</dbReference>
<keyword evidence="4" id="KW-0804">Transcription</keyword>
<dbReference type="Gene3D" id="1.10.10.10">
    <property type="entry name" value="Winged helix-like DNA-binding domain superfamily/Winged helix DNA-binding domain"/>
    <property type="match status" value="1"/>
</dbReference>
<dbReference type="InterPro" id="IPR005119">
    <property type="entry name" value="LysR_subst-bd"/>
</dbReference>
<feature type="region of interest" description="Disordered" evidence="5">
    <location>
        <begin position="297"/>
        <end position="343"/>
    </location>
</feature>
<evidence type="ECO:0000256" key="5">
    <source>
        <dbReference type="SAM" id="MobiDB-lite"/>
    </source>
</evidence>
<dbReference type="SUPFAM" id="SSF46785">
    <property type="entry name" value="Winged helix' DNA-binding domain"/>
    <property type="match status" value="1"/>
</dbReference>
<evidence type="ECO:0000256" key="3">
    <source>
        <dbReference type="ARBA" id="ARBA00023125"/>
    </source>
</evidence>
<feature type="domain" description="HTH lysR-type" evidence="6">
    <location>
        <begin position="1"/>
        <end position="58"/>
    </location>
</feature>
<comment type="similarity">
    <text evidence="1">Belongs to the LysR transcriptional regulatory family.</text>
</comment>
<dbReference type="Pfam" id="PF00126">
    <property type="entry name" value="HTH_1"/>
    <property type="match status" value="1"/>
</dbReference>
<evidence type="ECO:0000313" key="8">
    <source>
        <dbReference type="Proteomes" id="UP000190130"/>
    </source>
</evidence>
<gene>
    <name evidence="7" type="ORF">SAMN05660750_01988</name>
</gene>
<protein>
    <submittedName>
        <fullName evidence="7">DNA-binding transcriptional regulator, LysR family</fullName>
    </submittedName>
</protein>
<proteinExistence type="inferred from homology"/>
<keyword evidence="2" id="KW-0805">Transcription regulation</keyword>
<evidence type="ECO:0000259" key="6">
    <source>
        <dbReference type="PROSITE" id="PS50931"/>
    </source>
</evidence>
<feature type="compositionally biased region" description="Low complexity" evidence="5">
    <location>
        <begin position="333"/>
        <end position="343"/>
    </location>
</feature>
<evidence type="ECO:0000256" key="4">
    <source>
        <dbReference type="ARBA" id="ARBA00023163"/>
    </source>
</evidence>
<dbReference type="PANTHER" id="PTHR30126:SF2">
    <property type="entry name" value="HTH-TYPE TRANSCRIPTIONAL REGULATOR YJIE"/>
    <property type="match status" value="1"/>
</dbReference>